<dbReference type="EMBL" id="JADGJW010001805">
    <property type="protein sequence ID" value="KAJ3200958.1"/>
    <property type="molecule type" value="Genomic_DNA"/>
</dbReference>
<protein>
    <submittedName>
        <fullName evidence="2">Uncharacterized protein</fullName>
    </submittedName>
</protein>
<organism evidence="2 3">
    <name type="scientific">Clydaea vesicula</name>
    <dbReference type="NCBI Taxonomy" id="447962"/>
    <lineage>
        <taxon>Eukaryota</taxon>
        <taxon>Fungi</taxon>
        <taxon>Fungi incertae sedis</taxon>
        <taxon>Chytridiomycota</taxon>
        <taxon>Chytridiomycota incertae sedis</taxon>
        <taxon>Chytridiomycetes</taxon>
        <taxon>Lobulomycetales</taxon>
        <taxon>Lobulomycetaceae</taxon>
        <taxon>Clydaea</taxon>
    </lineage>
</organism>
<reference evidence="2" key="1">
    <citation type="submission" date="2020-05" db="EMBL/GenBank/DDBJ databases">
        <title>Phylogenomic resolution of chytrid fungi.</title>
        <authorList>
            <person name="Stajich J.E."/>
            <person name="Amses K."/>
            <person name="Simmons R."/>
            <person name="Seto K."/>
            <person name="Myers J."/>
            <person name="Bonds A."/>
            <person name="Quandt C.A."/>
            <person name="Barry K."/>
            <person name="Liu P."/>
            <person name="Grigoriev I."/>
            <person name="Longcore J.E."/>
            <person name="James T.Y."/>
        </authorList>
    </citation>
    <scope>NUCLEOTIDE SEQUENCE</scope>
    <source>
        <strain evidence="2">JEL0476</strain>
    </source>
</reference>
<name>A0AAD5XVJ5_9FUNG</name>
<accession>A0AAD5XVJ5</accession>
<keyword evidence="3" id="KW-1185">Reference proteome</keyword>
<gene>
    <name evidence="2" type="ORF">HK099_002447</name>
</gene>
<dbReference type="Proteomes" id="UP001211065">
    <property type="component" value="Unassembled WGS sequence"/>
</dbReference>
<feature type="compositionally biased region" description="Acidic residues" evidence="1">
    <location>
        <begin position="137"/>
        <end position="158"/>
    </location>
</feature>
<feature type="region of interest" description="Disordered" evidence="1">
    <location>
        <begin position="197"/>
        <end position="219"/>
    </location>
</feature>
<sequence>SLPKENDFTFNLLLPFIKIFSKIEDKVFLKIIKEEIFEKLTSDEYNCFNLKFNINLNLEKISKTIFKIGSQSFVLHNNRKEMYSISNSISQFLGTELQLLDENENLVNDAKDSTTLDEKKEEEADNKATPFAKPKESDEDSWEEVEESGDEEVEESGDVDIKDSSEEPIESPKNICETDINNDKKTILKVETEISSSNMKRKIPKKNKESEKFESKSKKFKVHVESDVTTELNGNEVVKVEKKKKVSINLNNNTTKGKK</sequence>
<proteinExistence type="predicted"/>
<feature type="compositionally biased region" description="Basic and acidic residues" evidence="1">
    <location>
        <begin position="206"/>
        <end position="219"/>
    </location>
</feature>
<comment type="caution">
    <text evidence="2">The sequence shown here is derived from an EMBL/GenBank/DDBJ whole genome shotgun (WGS) entry which is preliminary data.</text>
</comment>
<dbReference type="AlphaFoldDB" id="A0AAD5XVJ5"/>
<evidence type="ECO:0000256" key="1">
    <source>
        <dbReference type="SAM" id="MobiDB-lite"/>
    </source>
</evidence>
<evidence type="ECO:0000313" key="2">
    <source>
        <dbReference type="EMBL" id="KAJ3200958.1"/>
    </source>
</evidence>
<evidence type="ECO:0000313" key="3">
    <source>
        <dbReference type="Proteomes" id="UP001211065"/>
    </source>
</evidence>
<feature type="non-terminal residue" evidence="2">
    <location>
        <position position="1"/>
    </location>
</feature>
<feature type="compositionally biased region" description="Basic and acidic residues" evidence="1">
    <location>
        <begin position="109"/>
        <end position="126"/>
    </location>
</feature>
<feature type="region of interest" description="Disordered" evidence="1">
    <location>
        <begin position="109"/>
        <end position="180"/>
    </location>
</feature>